<dbReference type="KEGG" id="tai:Taci_0344"/>
<dbReference type="GO" id="GO:0010181">
    <property type="term" value="F:FMN binding"/>
    <property type="evidence" value="ECO:0007669"/>
    <property type="project" value="InterPro"/>
</dbReference>
<evidence type="ECO:0000256" key="4">
    <source>
        <dbReference type="ARBA" id="ARBA00022643"/>
    </source>
</evidence>
<evidence type="ECO:0000313" key="9">
    <source>
        <dbReference type="Proteomes" id="UP000002030"/>
    </source>
</evidence>
<keyword evidence="6" id="KW-0472">Membrane</keyword>
<keyword evidence="1 6" id="KW-0813">Transport</keyword>
<dbReference type="GO" id="GO:0022900">
    <property type="term" value="P:electron transport chain"/>
    <property type="evidence" value="ECO:0007669"/>
    <property type="project" value="UniProtKB-UniRule"/>
</dbReference>
<evidence type="ECO:0000256" key="1">
    <source>
        <dbReference type="ARBA" id="ARBA00022448"/>
    </source>
</evidence>
<keyword evidence="2 6" id="KW-0597">Phosphoprotein</keyword>
<proteinExistence type="inferred from homology"/>
<keyword evidence="5 6" id="KW-0249">Electron transport</keyword>
<name>D1B8H8_THEAS</name>
<sequence length="185" mass="18931">MNEKVRLGAILFVITAVTGLVLGGVQQITAGPISKTKEAQRQEAFRRTLPEADSFVPAKAPSIQGVVDVQEARKGGSPVGYAITVSVKGYAGPVVFVTGVSSGGVVKGISILSQSETPGLGAKAGDPSFAGQFAGRKAQEFKVVKSTPSKDDEILAISGATITSRAVTEGVNLAIKAFQQMGGAK</sequence>
<dbReference type="STRING" id="525903.Taci_0344"/>
<evidence type="ECO:0000313" key="8">
    <source>
        <dbReference type="EMBL" id="ACZ18581.1"/>
    </source>
</evidence>
<feature type="modified residue" description="FMN phosphoryl threonine" evidence="6">
    <location>
        <position position="161"/>
    </location>
</feature>
<accession>D1B8H8</accession>
<dbReference type="OrthoDB" id="9794010at2"/>
<evidence type="ECO:0000259" key="7">
    <source>
        <dbReference type="SMART" id="SM00900"/>
    </source>
</evidence>
<dbReference type="GO" id="GO:0005886">
    <property type="term" value="C:plasma membrane"/>
    <property type="evidence" value="ECO:0007669"/>
    <property type="project" value="UniProtKB-SubCell"/>
</dbReference>
<keyword evidence="6" id="KW-0812">Transmembrane</keyword>
<dbReference type="eggNOG" id="COG4659">
    <property type="taxonomic scope" value="Bacteria"/>
</dbReference>
<comment type="subcellular location">
    <subcellularLocation>
        <location evidence="6">Cell inner membrane</location>
        <topology evidence="6">Single-pass membrane protein</topology>
    </subcellularLocation>
</comment>
<dbReference type="HAMAP" id="MF_00479">
    <property type="entry name" value="RsxG_RnfG"/>
    <property type="match status" value="1"/>
</dbReference>
<feature type="domain" description="FMN-binding" evidence="7">
    <location>
        <begin position="89"/>
        <end position="178"/>
    </location>
</feature>
<dbReference type="EnsemblBacteria" id="ACZ18581">
    <property type="protein sequence ID" value="ACZ18581"/>
    <property type="gene ID" value="Taci_0344"/>
</dbReference>
<dbReference type="InterPro" id="IPR007329">
    <property type="entry name" value="FMN-bd"/>
</dbReference>
<dbReference type="NCBIfam" id="TIGR01947">
    <property type="entry name" value="rnfG"/>
    <property type="match status" value="1"/>
</dbReference>
<evidence type="ECO:0000256" key="6">
    <source>
        <dbReference type="HAMAP-Rule" id="MF_00479"/>
    </source>
</evidence>
<dbReference type="EC" id="7.-.-.-" evidence="6"/>
<comment type="function">
    <text evidence="6">Part of a membrane-bound complex that couples electron transfer with translocation of ions across the membrane.</text>
</comment>
<keyword evidence="6" id="KW-0997">Cell inner membrane</keyword>
<organism evidence="8 9">
    <name type="scientific">Thermanaerovibrio acidaminovorans (strain ATCC 49978 / DSM 6589 / Su883)</name>
    <name type="common">Selenomonas acidaminovorans</name>
    <dbReference type="NCBI Taxonomy" id="525903"/>
    <lineage>
        <taxon>Bacteria</taxon>
        <taxon>Thermotogati</taxon>
        <taxon>Synergistota</taxon>
        <taxon>Synergistia</taxon>
        <taxon>Synergistales</taxon>
        <taxon>Synergistaceae</taxon>
        <taxon>Thermanaerovibrio</taxon>
    </lineage>
</organism>
<keyword evidence="3 6" id="KW-0285">Flavoprotein</keyword>
<evidence type="ECO:0000256" key="5">
    <source>
        <dbReference type="ARBA" id="ARBA00022982"/>
    </source>
</evidence>
<dbReference type="InterPro" id="IPR010209">
    <property type="entry name" value="Ion_transpt_RnfG/RsxG"/>
</dbReference>
<reference evidence="8 9" key="1">
    <citation type="journal article" date="2009" name="Stand. Genomic Sci.">
        <title>Complete genome sequence of Thermanaerovibrio acidaminovorans type strain (Su883).</title>
        <authorList>
            <person name="Chovatia M."/>
            <person name="Sikorski J."/>
            <person name="Schroder M."/>
            <person name="Lapidus A."/>
            <person name="Nolan M."/>
            <person name="Tice H."/>
            <person name="Glavina Del Rio T."/>
            <person name="Copeland A."/>
            <person name="Cheng J.F."/>
            <person name="Lucas S."/>
            <person name="Chen F."/>
            <person name="Bruce D."/>
            <person name="Goodwin L."/>
            <person name="Pitluck S."/>
            <person name="Ivanova N."/>
            <person name="Mavromatis K."/>
            <person name="Ovchinnikova G."/>
            <person name="Pati A."/>
            <person name="Chen A."/>
            <person name="Palaniappan K."/>
            <person name="Land M."/>
            <person name="Hauser L."/>
            <person name="Chang Y.J."/>
            <person name="Jeffries C.D."/>
            <person name="Chain P."/>
            <person name="Saunders E."/>
            <person name="Detter J.C."/>
            <person name="Brettin T."/>
            <person name="Rohde M."/>
            <person name="Goker M."/>
            <person name="Spring S."/>
            <person name="Bristow J."/>
            <person name="Markowitz V."/>
            <person name="Hugenholtz P."/>
            <person name="Kyrpides N.C."/>
            <person name="Klenk H.P."/>
            <person name="Eisen J.A."/>
        </authorList>
    </citation>
    <scope>NUCLEOTIDE SEQUENCE [LARGE SCALE GENOMIC DNA]</scope>
    <source>
        <strain evidence="9">ATCC 49978 / DSM 6589 / Su883</strain>
    </source>
</reference>
<dbReference type="PANTHER" id="PTHR36118:SF1">
    <property type="entry name" value="ION-TRANSLOCATING OXIDOREDUCTASE COMPLEX SUBUNIT G"/>
    <property type="match status" value="1"/>
</dbReference>
<dbReference type="Proteomes" id="UP000002030">
    <property type="component" value="Chromosome"/>
</dbReference>
<keyword evidence="6" id="KW-1278">Translocase</keyword>
<keyword evidence="6" id="KW-1133">Transmembrane helix</keyword>
<dbReference type="HOGENOM" id="CLU_077882_2_0_0"/>
<dbReference type="GO" id="GO:0009055">
    <property type="term" value="F:electron transfer activity"/>
    <property type="evidence" value="ECO:0007669"/>
    <property type="project" value="InterPro"/>
</dbReference>
<dbReference type="PIRSF" id="PIRSF006091">
    <property type="entry name" value="E_trnsport_RnfG"/>
    <property type="match status" value="1"/>
</dbReference>
<dbReference type="EMBL" id="CP001818">
    <property type="protein sequence ID" value="ACZ18581.1"/>
    <property type="molecule type" value="Genomic_DNA"/>
</dbReference>
<dbReference type="RefSeq" id="WP_012869097.1">
    <property type="nucleotide sequence ID" value="NC_013522.1"/>
</dbReference>
<protein>
    <recommendedName>
        <fullName evidence="6">Ion-translocating oxidoreductase complex subunit G</fullName>
        <ecNumber evidence="6">7.-.-.-</ecNumber>
    </recommendedName>
    <alternativeName>
        <fullName evidence="6">Rnf electron transport complex subunit G</fullName>
    </alternativeName>
</protein>
<comment type="cofactor">
    <cofactor evidence="6">
        <name>FMN</name>
        <dbReference type="ChEBI" id="CHEBI:58210"/>
    </cofactor>
</comment>
<keyword evidence="4 6" id="KW-0288">FMN</keyword>
<evidence type="ECO:0000256" key="3">
    <source>
        <dbReference type="ARBA" id="ARBA00022630"/>
    </source>
</evidence>
<dbReference type="SMART" id="SM00900">
    <property type="entry name" value="FMN_bind"/>
    <property type="match status" value="1"/>
</dbReference>
<evidence type="ECO:0000256" key="2">
    <source>
        <dbReference type="ARBA" id="ARBA00022553"/>
    </source>
</evidence>
<keyword evidence="6" id="KW-1003">Cell membrane</keyword>
<dbReference type="Pfam" id="PF04205">
    <property type="entry name" value="FMN_bind"/>
    <property type="match status" value="1"/>
</dbReference>
<comment type="subunit">
    <text evidence="6">The complex is composed of six subunits: RnfA, RnfB, RnfC, RnfD, RnfE and RnfG.</text>
</comment>
<dbReference type="PANTHER" id="PTHR36118">
    <property type="entry name" value="ION-TRANSLOCATING OXIDOREDUCTASE COMPLEX SUBUNIT G"/>
    <property type="match status" value="1"/>
</dbReference>
<gene>
    <name evidence="6" type="primary">rnfG</name>
    <name evidence="8" type="ordered locus">Taci_0344</name>
</gene>
<keyword evidence="9" id="KW-1185">Reference proteome</keyword>
<comment type="similarity">
    <text evidence="6">Belongs to the RnfG family.</text>
</comment>
<dbReference type="AlphaFoldDB" id="D1B8H8"/>
<dbReference type="PATRIC" id="fig|525903.6.peg.348"/>